<protein>
    <submittedName>
        <fullName evidence="1">Uncharacterized protein</fullName>
    </submittedName>
</protein>
<proteinExistence type="predicted"/>
<dbReference type="AlphaFoldDB" id="A0AAW0HUB8"/>
<name>A0AAW0HUB8_MYOGA</name>
<gene>
    <name evidence="1" type="ORF">U0070_025898</name>
</gene>
<evidence type="ECO:0000313" key="1">
    <source>
        <dbReference type="EMBL" id="KAK7805573.1"/>
    </source>
</evidence>
<accession>A0AAW0HUB8</accession>
<dbReference type="Proteomes" id="UP001488838">
    <property type="component" value="Unassembled WGS sequence"/>
</dbReference>
<keyword evidence="2" id="KW-1185">Reference proteome</keyword>
<evidence type="ECO:0000313" key="2">
    <source>
        <dbReference type="Proteomes" id="UP001488838"/>
    </source>
</evidence>
<dbReference type="EMBL" id="JBBHLL010000337">
    <property type="protein sequence ID" value="KAK7805573.1"/>
    <property type="molecule type" value="Genomic_DNA"/>
</dbReference>
<reference evidence="1 2" key="1">
    <citation type="journal article" date="2023" name="bioRxiv">
        <title>Conserved and derived expression patterns and positive selection on dental genes reveal complex evolutionary context of ever-growing rodent molars.</title>
        <authorList>
            <person name="Calamari Z.T."/>
            <person name="Song A."/>
            <person name="Cohen E."/>
            <person name="Akter M."/>
            <person name="Roy R.D."/>
            <person name="Hallikas O."/>
            <person name="Christensen M.M."/>
            <person name="Li P."/>
            <person name="Marangoni P."/>
            <person name="Jernvall J."/>
            <person name="Klein O.D."/>
        </authorList>
    </citation>
    <scope>NUCLEOTIDE SEQUENCE [LARGE SCALE GENOMIC DNA]</scope>
    <source>
        <strain evidence="1">V071</strain>
    </source>
</reference>
<sequence>MTGDKQPPEQKAAELKAKAQSIMLQTKLKESLMLRKEHPQASFLEIARRGKEGGDEPEKYSLITRSQQQMDSQKKESVNLKQDEWEHLESKLRMRLHGLLENGRQKKLKRPKDT</sequence>
<organism evidence="1 2">
    <name type="scientific">Myodes glareolus</name>
    <name type="common">Bank vole</name>
    <name type="synonym">Clethrionomys glareolus</name>
    <dbReference type="NCBI Taxonomy" id="447135"/>
    <lineage>
        <taxon>Eukaryota</taxon>
        <taxon>Metazoa</taxon>
        <taxon>Chordata</taxon>
        <taxon>Craniata</taxon>
        <taxon>Vertebrata</taxon>
        <taxon>Euteleostomi</taxon>
        <taxon>Mammalia</taxon>
        <taxon>Eutheria</taxon>
        <taxon>Euarchontoglires</taxon>
        <taxon>Glires</taxon>
        <taxon>Rodentia</taxon>
        <taxon>Myomorpha</taxon>
        <taxon>Muroidea</taxon>
        <taxon>Cricetidae</taxon>
        <taxon>Arvicolinae</taxon>
        <taxon>Myodes</taxon>
    </lineage>
</organism>
<comment type="caution">
    <text evidence="1">The sequence shown here is derived from an EMBL/GenBank/DDBJ whole genome shotgun (WGS) entry which is preliminary data.</text>
</comment>